<dbReference type="Pfam" id="PF00176">
    <property type="entry name" value="SNF2-rel_dom"/>
    <property type="match status" value="1"/>
</dbReference>
<comment type="caution">
    <text evidence="4">The sequence shown here is derived from an EMBL/GenBank/DDBJ whole genome shotgun (WGS) entry which is preliminary data.</text>
</comment>
<dbReference type="InterPro" id="IPR014001">
    <property type="entry name" value="Helicase_ATP-bd"/>
</dbReference>
<dbReference type="SUPFAM" id="SSF52540">
    <property type="entry name" value="P-loop containing nucleoside triphosphate hydrolases"/>
    <property type="match status" value="1"/>
</dbReference>
<protein>
    <recommendedName>
        <fullName evidence="3">Helicase ATP-binding domain-containing protein</fullName>
    </recommendedName>
</protein>
<evidence type="ECO:0000256" key="2">
    <source>
        <dbReference type="ARBA" id="ARBA00022840"/>
    </source>
</evidence>
<dbReference type="Proteomes" id="UP001159428">
    <property type="component" value="Unassembled WGS sequence"/>
</dbReference>
<organism evidence="4 5">
    <name type="scientific">Pocillopora meandrina</name>
    <dbReference type="NCBI Taxonomy" id="46732"/>
    <lineage>
        <taxon>Eukaryota</taxon>
        <taxon>Metazoa</taxon>
        <taxon>Cnidaria</taxon>
        <taxon>Anthozoa</taxon>
        <taxon>Hexacorallia</taxon>
        <taxon>Scleractinia</taxon>
        <taxon>Astrocoeniina</taxon>
        <taxon>Pocilloporidae</taxon>
        <taxon>Pocillopora</taxon>
    </lineage>
</organism>
<dbReference type="InterPro" id="IPR038718">
    <property type="entry name" value="SNF2-like_sf"/>
</dbReference>
<evidence type="ECO:0000259" key="3">
    <source>
        <dbReference type="PROSITE" id="PS51192"/>
    </source>
</evidence>
<dbReference type="GO" id="GO:0006281">
    <property type="term" value="P:DNA repair"/>
    <property type="evidence" value="ECO:0007669"/>
    <property type="project" value="InterPro"/>
</dbReference>
<feature type="domain" description="Helicase ATP-binding" evidence="3">
    <location>
        <begin position="50"/>
        <end position="227"/>
    </location>
</feature>
<evidence type="ECO:0000313" key="4">
    <source>
        <dbReference type="EMBL" id="CAH3155556.1"/>
    </source>
</evidence>
<dbReference type="PANTHER" id="PTHR47157">
    <property type="entry name" value="CHROMODOMAIN-HELICASE-DNA-BINDING PROTEIN 1-LIKE"/>
    <property type="match status" value="1"/>
</dbReference>
<dbReference type="EMBL" id="CALNXJ010000058">
    <property type="protein sequence ID" value="CAH3155556.1"/>
    <property type="molecule type" value="Genomic_DNA"/>
</dbReference>
<proteinExistence type="predicted"/>
<dbReference type="GO" id="GO:0003678">
    <property type="term" value="F:DNA helicase activity"/>
    <property type="evidence" value="ECO:0007669"/>
    <property type="project" value="InterPro"/>
</dbReference>
<name>A0AAU9XQ77_9CNID</name>
<dbReference type="GO" id="GO:0006338">
    <property type="term" value="P:chromatin remodeling"/>
    <property type="evidence" value="ECO:0007669"/>
    <property type="project" value="InterPro"/>
</dbReference>
<evidence type="ECO:0000256" key="1">
    <source>
        <dbReference type="ARBA" id="ARBA00022741"/>
    </source>
</evidence>
<gene>
    <name evidence="4" type="ORF">PMEA_00028089</name>
</gene>
<dbReference type="InterPro" id="IPR031053">
    <property type="entry name" value="ALC1"/>
</dbReference>
<keyword evidence="5" id="KW-1185">Reference proteome</keyword>
<dbReference type="Gene3D" id="3.40.50.10810">
    <property type="entry name" value="Tandem AAA-ATPase domain"/>
    <property type="match status" value="1"/>
</dbReference>
<dbReference type="SMART" id="SM00487">
    <property type="entry name" value="DEXDc"/>
    <property type="match status" value="1"/>
</dbReference>
<dbReference type="GO" id="GO:0005524">
    <property type="term" value="F:ATP binding"/>
    <property type="evidence" value="ECO:0007669"/>
    <property type="project" value="UniProtKB-KW"/>
</dbReference>
<reference evidence="4 5" key="1">
    <citation type="submission" date="2022-05" db="EMBL/GenBank/DDBJ databases">
        <authorList>
            <consortium name="Genoscope - CEA"/>
            <person name="William W."/>
        </authorList>
    </citation>
    <scope>NUCLEOTIDE SEQUENCE [LARGE SCALE GENOMIC DNA]</scope>
</reference>
<accession>A0AAU9XQ77</accession>
<dbReference type="PANTHER" id="PTHR47157:SF1">
    <property type="entry name" value="CHROMODOMAIN-HELICASE-DNA-BINDING PROTEIN 1-LIKE"/>
    <property type="match status" value="1"/>
</dbReference>
<dbReference type="InterPro" id="IPR027417">
    <property type="entry name" value="P-loop_NTPase"/>
</dbReference>
<keyword evidence="1" id="KW-0547">Nucleotide-binding</keyword>
<dbReference type="AlphaFoldDB" id="A0AAU9XQ77"/>
<dbReference type="InterPro" id="IPR000330">
    <property type="entry name" value="SNF2_N"/>
</dbReference>
<evidence type="ECO:0000313" key="5">
    <source>
        <dbReference type="Proteomes" id="UP001159428"/>
    </source>
</evidence>
<keyword evidence="2" id="KW-0067">ATP-binding</keyword>
<sequence>MHKVRSKLGKLQNLTGEGVSSSLSQGDLEENGLQGIQLRSYQLEGVRWMKRSLENGQGCILADEMGLGKTIQTIALLIYLQGVNNCPGPFLIVCPLSVLQNWQNEFSRFSRHQVVLSFIGDKDEREEIKNSVRIGVKSQNAVHRNESLSFHVLLTTYEMCLRETTFLSKFHWKAMIVDEAHRLKNPRSSLYQELSQFEKDFVVLLTGTPVQNNLNELYSLLSFVSPDIFTLDAVEEFVEQFTDVDNSDTSTELQNILSPFLLRRVKSEVMAHLPRKTEVRSAFYKFNFFLMKDVSTRKNFCFVLQVGEIKIFLLKDAFHNIIFTIFLG</sequence>
<dbReference type="PROSITE" id="PS51192">
    <property type="entry name" value="HELICASE_ATP_BIND_1"/>
    <property type="match status" value="1"/>
</dbReference>